<dbReference type="InterPro" id="IPR029052">
    <property type="entry name" value="Metallo-depent_PP-like"/>
</dbReference>
<reference evidence="3" key="1">
    <citation type="submission" date="2018-01" db="EMBL/GenBank/DDBJ databases">
        <title>Testimony of 'menage a trois' revealed by the proteome of Megavirus virophage.</title>
        <authorList>
            <person name="Jeudy S."/>
            <person name="Bertaux L."/>
            <person name="Alempic J.-M."/>
            <person name="Lartigue A."/>
            <person name="Legendre M."/>
            <person name="Philippe N."/>
            <person name="Beucher L."/>
            <person name="Biondi E."/>
            <person name="Juul S."/>
            <person name="Turner D."/>
            <person name="Coute Y."/>
            <person name="Claverie J.-M."/>
            <person name="Abergel C."/>
        </authorList>
    </citation>
    <scope>NUCLEOTIDE SEQUENCE [LARGE SCALE GENOMIC DNA]</scope>
</reference>
<sequence length="281" mass="33502">MRILRYASDLHLEYFDNIYKPKIMELWNFNTCEKDEYYLALVGDIGNPYQKNLELFLEKVSSKYSLVFYVPGNHEYYNLDKKNSHDIEKMKKKLRKICYKFHNIVFMDNESYDLEDIKFVGSTLWSHIPDEKNFEINKSINDYHLIKKFNIDGELEKINCDDTNKWNKESIDFIKEELKNTKKPCIILTHHAPLFSDSIKNHYTADPIYINSPNNFAFHNDLSEIITYPIILWIYGHTHYSGIFHYNNIPICTNQLGYSHEVIKFNSHAFHNLDDLMIESL</sequence>
<proteinExistence type="predicted"/>
<dbReference type="InterPro" id="IPR004843">
    <property type="entry name" value="Calcineurin-like_PHP"/>
</dbReference>
<gene>
    <name evidence="2" type="ORF">mc_553</name>
</gene>
<keyword evidence="3" id="KW-1185">Reference proteome</keyword>
<name>A0A2P1EM33_9VIRU</name>
<evidence type="ECO:0000259" key="1">
    <source>
        <dbReference type="Pfam" id="PF00149"/>
    </source>
</evidence>
<evidence type="ECO:0000313" key="2">
    <source>
        <dbReference type="EMBL" id="AVL94939.1"/>
    </source>
</evidence>
<evidence type="ECO:0000313" key="3">
    <source>
        <dbReference type="Proteomes" id="UP000289600"/>
    </source>
</evidence>
<dbReference type="Gene3D" id="3.60.21.10">
    <property type="match status" value="1"/>
</dbReference>
<dbReference type="SUPFAM" id="SSF56300">
    <property type="entry name" value="Metallo-dependent phosphatases"/>
    <property type="match status" value="1"/>
</dbReference>
<feature type="domain" description="Calcineurin-like phosphoesterase" evidence="1">
    <location>
        <begin position="8"/>
        <end position="240"/>
    </location>
</feature>
<protein>
    <submittedName>
        <fullName evidence="2">Metallophosphoesterase-like protein</fullName>
    </submittedName>
</protein>
<accession>A0A2P1EM33</accession>
<dbReference type="Proteomes" id="UP000289600">
    <property type="component" value="Segment"/>
</dbReference>
<organism evidence="2 3">
    <name type="scientific">Moumouvirus australiensis</name>
    <dbReference type="NCBI Taxonomy" id="2109587"/>
    <lineage>
        <taxon>Viruses</taxon>
        <taxon>Varidnaviria</taxon>
        <taxon>Bamfordvirae</taxon>
        <taxon>Nucleocytoviricota</taxon>
        <taxon>Megaviricetes</taxon>
        <taxon>Imitervirales</taxon>
        <taxon>Mimiviridae</taxon>
        <taxon>Megamimivirinae</taxon>
        <taxon>Moumouvirus</taxon>
        <taxon>Moumouvirus australiense</taxon>
    </lineage>
</organism>
<dbReference type="PANTHER" id="PTHR37844">
    <property type="entry name" value="SER/THR PROTEIN PHOSPHATASE SUPERFAMILY (AFU_ORTHOLOGUE AFUA_1G14840)"/>
    <property type="match status" value="1"/>
</dbReference>
<dbReference type="PANTHER" id="PTHR37844:SF1">
    <property type="entry name" value="CALCINEURIN-LIKE PHOSPHOESTERASE DOMAIN-CONTAINING PROTEIN"/>
    <property type="match status" value="1"/>
</dbReference>
<dbReference type="EMBL" id="MG807320">
    <property type="protein sequence ID" value="AVL94939.1"/>
    <property type="molecule type" value="Genomic_DNA"/>
</dbReference>
<dbReference type="GO" id="GO:0016787">
    <property type="term" value="F:hydrolase activity"/>
    <property type="evidence" value="ECO:0007669"/>
    <property type="project" value="InterPro"/>
</dbReference>
<dbReference type="Pfam" id="PF00149">
    <property type="entry name" value="Metallophos"/>
    <property type="match status" value="1"/>
</dbReference>